<feature type="transmembrane region" description="Helical" evidence="13">
    <location>
        <begin position="86"/>
        <end position="105"/>
    </location>
</feature>
<keyword evidence="3" id="KW-0444">Lipid biosynthesis</keyword>
<keyword evidence="5" id="KW-0479">Metal-binding</keyword>
<evidence type="ECO:0000256" key="8">
    <source>
        <dbReference type="ARBA" id="ARBA00023002"/>
    </source>
</evidence>
<evidence type="ECO:0000256" key="2">
    <source>
        <dbReference type="ARBA" id="ARBA00009295"/>
    </source>
</evidence>
<evidence type="ECO:0000256" key="1">
    <source>
        <dbReference type="ARBA" id="ARBA00004141"/>
    </source>
</evidence>
<protein>
    <recommendedName>
        <fullName evidence="14">Cytochrome b5 heme-binding domain-containing protein</fullName>
    </recommendedName>
</protein>
<keyword evidence="9" id="KW-0408">Iron</keyword>
<evidence type="ECO:0000259" key="14">
    <source>
        <dbReference type="PROSITE" id="PS50255"/>
    </source>
</evidence>
<dbReference type="EMBL" id="HBET01026680">
    <property type="protein sequence ID" value="CAD8573660.1"/>
    <property type="molecule type" value="Transcribed_RNA"/>
</dbReference>
<reference evidence="15" key="1">
    <citation type="submission" date="2021-01" db="EMBL/GenBank/DDBJ databases">
        <authorList>
            <person name="Corre E."/>
            <person name="Pelletier E."/>
            <person name="Niang G."/>
            <person name="Scheremetjew M."/>
            <person name="Finn R."/>
            <person name="Kale V."/>
            <person name="Holt S."/>
            <person name="Cochrane G."/>
            <person name="Meng A."/>
            <person name="Brown T."/>
            <person name="Cohen L."/>
        </authorList>
    </citation>
    <scope>NUCLEOTIDE SEQUENCE</scope>
    <source>
        <strain evidence="15">E4-10</strain>
    </source>
</reference>
<keyword evidence="6" id="KW-0276">Fatty acid metabolism</keyword>
<evidence type="ECO:0000256" key="12">
    <source>
        <dbReference type="ARBA" id="ARBA00023160"/>
    </source>
</evidence>
<dbReference type="InterPro" id="IPR001199">
    <property type="entry name" value="Cyt_B5-like_heme/steroid-bd"/>
</dbReference>
<accession>A0A7S0KAB1</accession>
<name>A0A7S0KAB1_CAFRO</name>
<dbReference type="CDD" id="cd03505">
    <property type="entry name" value="Delta9-FADS-like"/>
    <property type="match status" value="1"/>
</dbReference>
<keyword evidence="7 13" id="KW-1133">Transmembrane helix</keyword>
<dbReference type="Pfam" id="PF00173">
    <property type="entry name" value="Cyt-b5"/>
    <property type="match status" value="1"/>
</dbReference>
<comment type="subcellular location">
    <subcellularLocation>
        <location evidence="1">Membrane</location>
        <topology evidence="1">Multi-pass membrane protein</topology>
    </subcellularLocation>
</comment>
<dbReference type="Gene3D" id="3.10.120.10">
    <property type="entry name" value="Cytochrome b5-like heme/steroid binding domain"/>
    <property type="match status" value="1"/>
</dbReference>
<keyword evidence="11 13" id="KW-0472">Membrane</keyword>
<feature type="transmembrane region" description="Helical" evidence="13">
    <location>
        <begin position="203"/>
        <end position="222"/>
    </location>
</feature>
<dbReference type="InterPro" id="IPR009160">
    <property type="entry name" value="Acyl-CoA_deSatase_haem/ster-bd"/>
</dbReference>
<evidence type="ECO:0000256" key="5">
    <source>
        <dbReference type="ARBA" id="ARBA00022723"/>
    </source>
</evidence>
<dbReference type="Pfam" id="PF00487">
    <property type="entry name" value="FA_desaturase"/>
    <property type="match status" value="1"/>
</dbReference>
<dbReference type="InterPro" id="IPR005804">
    <property type="entry name" value="FA_desaturase_dom"/>
</dbReference>
<dbReference type="PROSITE" id="PS50255">
    <property type="entry name" value="CYTOCHROME_B5_2"/>
    <property type="match status" value="1"/>
</dbReference>
<comment type="similarity">
    <text evidence="2">Belongs to the fatty acid desaturase type 1 family.</text>
</comment>
<dbReference type="InterPro" id="IPR015876">
    <property type="entry name" value="Acyl-CoA_DS"/>
</dbReference>
<dbReference type="GO" id="GO:0004768">
    <property type="term" value="F:stearoyl-CoA 9-desaturase activity"/>
    <property type="evidence" value="ECO:0007669"/>
    <property type="project" value="InterPro"/>
</dbReference>
<evidence type="ECO:0000256" key="9">
    <source>
        <dbReference type="ARBA" id="ARBA00023004"/>
    </source>
</evidence>
<feature type="transmembrane region" description="Helical" evidence="13">
    <location>
        <begin position="61"/>
        <end position="80"/>
    </location>
</feature>
<evidence type="ECO:0000256" key="13">
    <source>
        <dbReference type="SAM" id="Phobius"/>
    </source>
</evidence>
<keyword evidence="10" id="KW-0443">Lipid metabolism</keyword>
<feature type="domain" description="Cytochrome b5 heme-binding" evidence="14">
    <location>
        <begin position="347"/>
        <end position="426"/>
    </location>
</feature>
<organism evidence="15">
    <name type="scientific">Cafeteria roenbergensis</name>
    <name type="common">Marine flagellate</name>
    <dbReference type="NCBI Taxonomy" id="33653"/>
    <lineage>
        <taxon>Eukaryota</taxon>
        <taxon>Sar</taxon>
        <taxon>Stramenopiles</taxon>
        <taxon>Bigyra</taxon>
        <taxon>Opalozoa</taxon>
        <taxon>Bicosoecida</taxon>
        <taxon>Cafeteriaceae</taxon>
        <taxon>Cafeteria</taxon>
    </lineage>
</organism>
<dbReference type="GO" id="GO:0005789">
    <property type="term" value="C:endoplasmic reticulum membrane"/>
    <property type="evidence" value="ECO:0007669"/>
    <property type="project" value="TreeGrafter"/>
</dbReference>
<dbReference type="InterPro" id="IPR036400">
    <property type="entry name" value="Cyt_B5-like_heme/steroid_sf"/>
</dbReference>
<evidence type="ECO:0000256" key="11">
    <source>
        <dbReference type="ARBA" id="ARBA00023136"/>
    </source>
</evidence>
<dbReference type="InterPro" id="IPR001522">
    <property type="entry name" value="FADS-1_CS"/>
</dbReference>
<evidence type="ECO:0000256" key="10">
    <source>
        <dbReference type="ARBA" id="ARBA00023098"/>
    </source>
</evidence>
<evidence type="ECO:0000256" key="7">
    <source>
        <dbReference type="ARBA" id="ARBA00022989"/>
    </source>
</evidence>
<dbReference type="SMART" id="SM01117">
    <property type="entry name" value="Cyt-b5"/>
    <property type="match status" value="1"/>
</dbReference>
<dbReference type="PRINTS" id="PR00075">
    <property type="entry name" value="FACDDSATRASE"/>
</dbReference>
<sequence length="452" mass="50751">MRCALPSSARLAMAPPARKAARSADFVPPGNDAVVWRPDDFRGLTGDAFKEKSFWQRMHPIHVPLLTITPILAIIGILTADFVWQTYAFAVFYYFFTGFGITAGYHRLFAHRCYDAHWTIRWLMMLMGSGAVEGSVRWWSRDHRAHHKYVDTEKDPYSSKGGFFYAHMGWMLVRQDKERIGKTSIKDLEEDPMIVFQHRNYPWFALGMGIVLPTVVCGLGWGDWYGGYFIAAVARLVFVHHSTFCVNSLAHWAGDQGFSDAHTARDSVITALVTLGEGYHNFHHEFPSDYRNAILWWQYDPTKWLIAALSFFGLTYNLKTFDSNLIAMNQVQMKAKTVEWGRDATALEAMDMAEMSRRVKEEGKSLLVVDGFCVDISGFADEHPGGAGYIRGAIGKDVTDAMRGGVYKHSNAALNLTASRRIGIVTDSPSFCVSSEALRAAAIMAAKKPRSD</sequence>
<keyword evidence="4 13" id="KW-0812">Transmembrane</keyword>
<dbReference type="PANTHER" id="PTHR11351:SF31">
    <property type="entry name" value="DESATURASE 1, ISOFORM A-RELATED"/>
    <property type="match status" value="1"/>
</dbReference>
<gene>
    <name evidence="15" type="ORF">CROE0942_LOCUS18043</name>
</gene>
<keyword evidence="12" id="KW-0275">Fatty acid biosynthesis</keyword>
<dbReference type="AlphaFoldDB" id="A0A7S0KAB1"/>
<evidence type="ECO:0000256" key="6">
    <source>
        <dbReference type="ARBA" id="ARBA00022832"/>
    </source>
</evidence>
<dbReference type="PANTHER" id="PTHR11351">
    <property type="entry name" value="ACYL-COA DESATURASE"/>
    <property type="match status" value="1"/>
</dbReference>
<dbReference type="GO" id="GO:0005506">
    <property type="term" value="F:iron ion binding"/>
    <property type="evidence" value="ECO:0007669"/>
    <property type="project" value="TreeGrafter"/>
</dbReference>
<proteinExistence type="inferred from homology"/>
<keyword evidence="8" id="KW-0560">Oxidoreductase</keyword>
<dbReference type="SUPFAM" id="SSF55856">
    <property type="entry name" value="Cytochrome b5-like heme/steroid binding domain"/>
    <property type="match status" value="1"/>
</dbReference>
<evidence type="ECO:0000256" key="3">
    <source>
        <dbReference type="ARBA" id="ARBA00022516"/>
    </source>
</evidence>
<evidence type="ECO:0000313" key="15">
    <source>
        <dbReference type="EMBL" id="CAD8573660.1"/>
    </source>
</evidence>
<evidence type="ECO:0000256" key="4">
    <source>
        <dbReference type="ARBA" id="ARBA00022692"/>
    </source>
</evidence>
<dbReference type="PROSITE" id="PS00476">
    <property type="entry name" value="FATTY_ACID_DESATUR_1"/>
    <property type="match status" value="1"/>
</dbReference>
<dbReference type="PIRSF" id="PIRSF000345">
    <property type="entry name" value="OLE1"/>
    <property type="match status" value="1"/>
</dbReference>
<dbReference type="GO" id="GO:0006636">
    <property type="term" value="P:unsaturated fatty acid biosynthetic process"/>
    <property type="evidence" value="ECO:0007669"/>
    <property type="project" value="InterPro"/>
</dbReference>